<dbReference type="Pfam" id="PF01370">
    <property type="entry name" value="Epimerase"/>
    <property type="match status" value="1"/>
</dbReference>
<protein>
    <submittedName>
        <fullName evidence="2">NAD-dependent epimerase/dehydratase family protein</fullName>
    </submittedName>
</protein>
<proteinExistence type="predicted"/>
<keyword evidence="3" id="KW-1185">Reference proteome</keyword>
<evidence type="ECO:0000313" key="2">
    <source>
        <dbReference type="EMBL" id="MCZ4245280.1"/>
    </source>
</evidence>
<evidence type="ECO:0000313" key="3">
    <source>
        <dbReference type="Proteomes" id="UP001144347"/>
    </source>
</evidence>
<dbReference type="RefSeq" id="WP_269428336.1">
    <property type="nucleotide sequence ID" value="NZ_JAPWGM010000005.1"/>
</dbReference>
<evidence type="ECO:0000259" key="1">
    <source>
        <dbReference type="Pfam" id="PF01370"/>
    </source>
</evidence>
<dbReference type="PANTHER" id="PTHR48079">
    <property type="entry name" value="PROTEIN YEEZ"/>
    <property type="match status" value="1"/>
</dbReference>
<dbReference type="InterPro" id="IPR036291">
    <property type="entry name" value="NAD(P)-bd_dom_sf"/>
</dbReference>
<accession>A0ABT4LBI9</accession>
<sequence length="339" mass="38365">MEAVTNKYIKVLVTGASGFIGRKLCLTLAEMGYDVIALCRNIHHPYLIPHRNIQFVKGDILEIESLESAMKDCYQVYHTAAMAKMWCKNEQDFYDINVLGTRNVLNCALKLGVERVVHTSTCGVWGPTLNLPISENDPRAVGFAINYERTKYLAELEVKEFVKKGLDVVIVNPSRVYGDGPITDSNTVSKMVNGYINGTWHFIPGDGNAIANYVFVDDVVNGHVSAMGNGRNGERYILGGEDICFNSFFETLRRITGKNRNLFKIPVRVIKAYSQFEAFKTRFFSLTPYFLPEFADRLNCNQQYNSNKAIAELNYRITPFTIGISKTIEHLQKNALWKN</sequence>
<gene>
    <name evidence="2" type="ORF">O0955_14815</name>
</gene>
<dbReference type="EMBL" id="JAPWGM010000005">
    <property type="protein sequence ID" value="MCZ4245280.1"/>
    <property type="molecule type" value="Genomic_DNA"/>
</dbReference>
<reference evidence="2" key="1">
    <citation type="submission" date="2022-12" db="EMBL/GenBank/DDBJ databases">
        <title>Genome sequence of HCMS5-2.</title>
        <authorList>
            <person name="Woo H."/>
        </authorList>
    </citation>
    <scope>NUCLEOTIDE SEQUENCE</scope>
    <source>
        <strain evidence="2">HCMS5-2</strain>
    </source>
</reference>
<dbReference type="PANTHER" id="PTHR48079:SF6">
    <property type="entry name" value="NAD(P)-BINDING DOMAIN-CONTAINING PROTEIN-RELATED"/>
    <property type="match status" value="1"/>
</dbReference>
<dbReference type="InterPro" id="IPR051783">
    <property type="entry name" value="NAD(P)-dependent_oxidoreduct"/>
</dbReference>
<dbReference type="InterPro" id="IPR001509">
    <property type="entry name" value="Epimerase_deHydtase"/>
</dbReference>
<organism evidence="2 3">
    <name type="scientific">Pedobacter punctiformis</name>
    <dbReference type="NCBI Taxonomy" id="3004097"/>
    <lineage>
        <taxon>Bacteria</taxon>
        <taxon>Pseudomonadati</taxon>
        <taxon>Bacteroidota</taxon>
        <taxon>Sphingobacteriia</taxon>
        <taxon>Sphingobacteriales</taxon>
        <taxon>Sphingobacteriaceae</taxon>
        <taxon>Pedobacter</taxon>
    </lineage>
</organism>
<dbReference type="SUPFAM" id="SSF51735">
    <property type="entry name" value="NAD(P)-binding Rossmann-fold domains"/>
    <property type="match status" value="1"/>
</dbReference>
<comment type="caution">
    <text evidence="2">The sequence shown here is derived from an EMBL/GenBank/DDBJ whole genome shotgun (WGS) entry which is preliminary data.</text>
</comment>
<feature type="domain" description="NAD-dependent epimerase/dehydratase" evidence="1">
    <location>
        <begin position="11"/>
        <end position="239"/>
    </location>
</feature>
<dbReference type="Gene3D" id="3.40.50.720">
    <property type="entry name" value="NAD(P)-binding Rossmann-like Domain"/>
    <property type="match status" value="1"/>
</dbReference>
<name>A0ABT4LBI9_9SPHI</name>
<dbReference type="Proteomes" id="UP001144347">
    <property type="component" value="Unassembled WGS sequence"/>
</dbReference>